<name>A0ABT3DES2_9BACI</name>
<keyword evidence="2" id="KW-0862">Zinc</keyword>
<reference evidence="7 8" key="1">
    <citation type="submission" date="2022-10" db="EMBL/GenBank/DDBJ databases">
        <title>Draft genome assembly of moderately radiation resistant bacterium Metabacillus halosaccharovorans.</title>
        <authorList>
            <person name="Pal S."/>
            <person name="Gopinathan A."/>
        </authorList>
    </citation>
    <scope>NUCLEOTIDE SEQUENCE [LARGE SCALE GENOMIC DNA]</scope>
    <source>
        <strain evidence="7 8">VITHBRA001</strain>
    </source>
</reference>
<keyword evidence="8" id="KW-1185">Reference proteome</keyword>
<evidence type="ECO:0000259" key="5">
    <source>
        <dbReference type="PROSITE" id="PS51192"/>
    </source>
</evidence>
<dbReference type="SMART" id="SM00490">
    <property type="entry name" value="HELICc"/>
    <property type="match status" value="1"/>
</dbReference>
<protein>
    <submittedName>
        <fullName evidence="7">DEAD/DEAH box helicase</fullName>
    </submittedName>
</protein>
<dbReference type="PROSITE" id="PS51194">
    <property type="entry name" value="HELICASE_CTER"/>
    <property type="match status" value="1"/>
</dbReference>
<dbReference type="InterPro" id="IPR027417">
    <property type="entry name" value="P-loop_NTPase"/>
</dbReference>
<keyword evidence="1" id="KW-0378">Hydrolase</keyword>
<keyword evidence="7" id="KW-0067">ATP-binding</keyword>
<dbReference type="InterPro" id="IPR014001">
    <property type="entry name" value="Helicase_ATP-bd"/>
</dbReference>
<keyword evidence="7" id="KW-0347">Helicase</keyword>
<evidence type="ECO:0000256" key="2">
    <source>
        <dbReference type="PROSITE-ProRule" id="PRU00325"/>
    </source>
</evidence>
<evidence type="ECO:0000259" key="6">
    <source>
        <dbReference type="PROSITE" id="PS51194"/>
    </source>
</evidence>
<dbReference type="RefSeq" id="WP_264142333.1">
    <property type="nucleotide sequence ID" value="NZ_JAOYEY010000032.1"/>
</dbReference>
<accession>A0ABT3DES2</accession>
<feature type="domain" description="SWIM-type" evidence="4">
    <location>
        <begin position="51"/>
        <end position="90"/>
    </location>
</feature>
<evidence type="ECO:0000256" key="1">
    <source>
        <dbReference type="ARBA" id="ARBA00022801"/>
    </source>
</evidence>
<dbReference type="PANTHER" id="PTHR10799">
    <property type="entry name" value="SNF2/RAD54 HELICASE FAMILY"/>
    <property type="match status" value="1"/>
</dbReference>
<comment type="caution">
    <text evidence="7">The sequence shown here is derived from an EMBL/GenBank/DDBJ whole genome shotgun (WGS) entry which is preliminary data.</text>
</comment>
<proteinExistence type="predicted"/>
<evidence type="ECO:0000313" key="7">
    <source>
        <dbReference type="EMBL" id="MCV9885575.1"/>
    </source>
</evidence>
<keyword evidence="2" id="KW-0479">Metal-binding</keyword>
<keyword evidence="2" id="KW-0863">Zinc-finger</keyword>
<dbReference type="Pfam" id="PF08455">
    <property type="entry name" value="SNF2_assoc"/>
    <property type="match status" value="1"/>
</dbReference>
<dbReference type="Pfam" id="PF00176">
    <property type="entry name" value="SNF2-rel_dom"/>
    <property type="match status" value="1"/>
</dbReference>
<dbReference type="Proteomes" id="UP001526147">
    <property type="component" value="Unassembled WGS sequence"/>
</dbReference>
<dbReference type="Gene3D" id="3.40.50.10810">
    <property type="entry name" value="Tandem AAA-ATPase domain"/>
    <property type="match status" value="1"/>
</dbReference>
<evidence type="ECO:0000313" key="8">
    <source>
        <dbReference type="Proteomes" id="UP001526147"/>
    </source>
</evidence>
<dbReference type="GO" id="GO:0004386">
    <property type="term" value="F:helicase activity"/>
    <property type="evidence" value="ECO:0007669"/>
    <property type="project" value="UniProtKB-KW"/>
</dbReference>
<dbReference type="InterPro" id="IPR001650">
    <property type="entry name" value="Helicase_C-like"/>
</dbReference>
<organism evidence="7 8">
    <name type="scientific">Metabacillus halosaccharovorans</name>
    <dbReference type="NCBI Taxonomy" id="930124"/>
    <lineage>
        <taxon>Bacteria</taxon>
        <taxon>Bacillati</taxon>
        <taxon>Bacillota</taxon>
        <taxon>Bacilli</taxon>
        <taxon>Bacillales</taxon>
        <taxon>Bacillaceae</taxon>
        <taxon>Metabacillus</taxon>
    </lineage>
</organism>
<dbReference type="CDD" id="cd18793">
    <property type="entry name" value="SF2_C_SNF"/>
    <property type="match status" value="1"/>
</dbReference>
<dbReference type="SMART" id="SM00487">
    <property type="entry name" value="DEXDc"/>
    <property type="match status" value="1"/>
</dbReference>
<gene>
    <name evidence="7" type="ORF">OIH86_07905</name>
</gene>
<dbReference type="SUPFAM" id="SSF52540">
    <property type="entry name" value="P-loop containing nucleoside triphosphate hydrolases"/>
    <property type="match status" value="2"/>
</dbReference>
<dbReference type="EMBL" id="JAOYEY010000032">
    <property type="protein sequence ID" value="MCV9885575.1"/>
    <property type="molecule type" value="Genomic_DNA"/>
</dbReference>
<dbReference type="InterPro" id="IPR000330">
    <property type="entry name" value="SNF2_N"/>
</dbReference>
<dbReference type="InterPro" id="IPR049730">
    <property type="entry name" value="SNF2/RAD54-like_C"/>
</dbReference>
<dbReference type="PROSITE" id="PS51192">
    <property type="entry name" value="HELICASE_ATP_BIND_1"/>
    <property type="match status" value="1"/>
</dbReference>
<keyword evidence="3" id="KW-0175">Coiled coil</keyword>
<sequence length="1060" mass="123532">MNIKLNHQIIKEVCGITSFKRGSAFYHENKVVFDSFQDHQYTATVTGTEDFYVTIKHEGKEEFKAECTCPKLASFDKDCQHIAAVLLSIYEQQRKGTMLEDSESSTEQLTEGLFGLFNGSQFRASRHQDHFENREVLETEFVCKPIKGEDGHYLLGIEVSIQNQKIQHIRRFLENLEQGDAIQLSSFTFYHDKHCFLKEDDVILQQLIQVVHDEKIYNEHGLTQSQLILIPPTSFGKLFPLLLQAPLVKIENKKKRYLRIIQSKDLLPINFSLDKNHHNSYELLINGLEKMVVLQPYQCILYENTVTFLENEDSIRLFEMQQMLKSSGTNRLMIPQNQIATFLEKVVPGLRRLGNVSFTTEMTNLMIKTPLVAKLYLDRIKNRLLASLEFQYDHIILNPLETREPPTNTLLMRDLEKENEILRLMEEAMFSQTEEGYYLQNEELEYEFLHYLVPKLQKLTQIYATTAVRSRLFKENVKPQIRIKMKKERINWLEFKFEIEGFVDKQIKEILEALEEKRKYYRLKNGSLLSLESREFQEIQRFLQSPFLQNQRLSEGLDIPFEQCIQLLDYVDSSESFQLEASFREFLQTVREPGSLEFQIPESLESILKDYQKTGYKWMKTLAHYGFGGILADDMGLGKTVQSIAFIVSELSSIRESKNPVLIVCPSSLTYNWLSELLTFAPEVQAIVLDGSRAERESLQKDITNIDVVITSYPLLRKDIKWYEKQDFHSVFYDEAQSFKNPLTQTARAVKKIKAINRFALTGTPVENSAEELWAIFHVVFPQLFLGLKEYSQLTNKTISRRIRPFLLRRIKEEVLHEFPKKYEETDTVELLQEQKKLYAAYLAKLRHDTLKHLDKDSIRKNRIRILAGITRLRQICCHPKLFVDGYKGSSAKFEQLFHIIEEAKYAGKRVLIFSQFTKMLELIGKELTLRGLSYFYLDGQTPSEERVEICQRYNAGERDYFLISLKAGGTGLNLMGADTVILYDTWWNPAVEEQAADRAHRIGQKNSVTVLKLISKGTIEEKMNDLQDKKRNLVEEIIESNSEMSSTLTEEDIREILML</sequence>
<dbReference type="PROSITE" id="PS50966">
    <property type="entry name" value="ZF_SWIM"/>
    <property type="match status" value="1"/>
</dbReference>
<dbReference type="InterPro" id="IPR038718">
    <property type="entry name" value="SNF2-like_sf"/>
</dbReference>
<evidence type="ECO:0000256" key="3">
    <source>
        <dbReference type="SAM" id="Coils"/>
    </source>
</evidence>
<feature type="domain" description="Helicase C-terminal" evidence="6">
    <location>
        <begin position="893"/>
        <end position="1055"/>
    </location>
</feature>
<feature type="domain" description="Helicase ATP-binding" evidence="5">
    <location>
        <begin position="620"/>
        <end position="783"/>
    </location>
</feature>
<dbReference type="InterPro" id="IPR013663">
    <property type="entry name" value="Helicase_SWF/SNF/SWI_bac"/>
</dbReference>
<keyword evidence="7" id="KW-0547">Nucleotide-binding</keyword>
<evidence type="ECO:0000259" key="4">
    <source>
        <dbReference type="PROSITE" id="PS50966"/>
    </source>
</evidence>
<dbReference type="Gene3D" id="3.40.50.300">
    <property type="entry name" value="P-loop containing nucleotide triphosphate hydrolases"/>
    <property type="match status" value="1"/>
</dbReference>
<dbReference type="InterPro" id="IPR007527">
    <property type="entry name" value="Znf_SWIM"/>
</dbReference>
<dbReference type="Pfam" id="PF04434">
    <property type="entry name" value="SWIM"/>
    <property type="match status" value="1"/>
</dbReference>
<feature type="coiled-coil region" evidence="3">
    <location>
        <begin position="1017"/>
        <end position="1044"/>
    </location>
</feature>
<dbReference type="Pfam" id="PF00271">
    <property type="entry name" value="Helicase_C"/>
    <property type="match status" value="1"/>
</dbReference>